<dbReference type="AlphaFoldDB" id="A0A506PHA3"/>
<evidence type="ECO:0000259" key="2">
    <source>
        <dbReference type="Pfam" id="PF23237"/>
    </source>
</evidence>
<evidence type="ECO:0000256" key="1">
    <source>
        <dbReference type="SAM" id="SignalP"/>
    </source>
</evidence>
<dbReference type="InterPro" id="IPR057078">
    <property type="entry name" value="HYR-4C"/>
</dbReference>
<reference evidence="3 4" key="1">
    <citation type="submission" date="2019-06" db="EMBL/GenBank/DDBJ databases">
        <title>Flavobacteriaceae Paucihalobacterium erythroidium CWB-1, complete genome.</title>
        <authorList>
            <person name="Wu S."/>
        </authorList>
    </citation>
    <scope>NUCLEOTIDE SEQUENCE [LARGE SCALE GENOMIC DNA]</scope>
    <source>
        <strain evidence="3 4">CWB-1</strain>
    </source>
</reference>
<dbReference type="EMBL" id="VHIQ01000004">
    <property type="protein sequence ID" value="TPV33181.1"/>
    <property type="molecule type" value="Genomic_DNA"/>
</dbReference>
<dbReference type="PANTHER" id="PTHR24273:SF32">
    <property type="entry name" value="HYALIN"/>
    <property type="match status" value="1"/>
</dbReference>
<dbReference type="PANTHER" id="PTHR24273">
    <property type="entry name" value="FI04643P-RELATED"/>
    <property type="match status" value="1"/>
</dbReference>
<evidence type="ECO:0000313" key="3">
    <source>
        <dbReference type="EMBL" id="TPV33181.1"/>
    </source>
</evidence>
<name>A0A506PHA3_9FLAO</name>
<protein>
    <recommendedName>
        <fullName evidence="2">HYR-like domain-containing protein</fullName>
    </recommendedName>
</protein>
<feature type="non-terminal residue" evidence="3">
    <location>
        <position position="884"/>
    </location>
</feature>
<feature type="domain" description="HYR-like" evidence="2">
    <location>
        <begin position="679"/>
        <end position="731"/>
    </location>
</feature>
<feature type="domain" description="HYR-like" evidence="2">
    <location>
        <begin position="829"/>
        <end position="881"/>
    </location>
</feature>
<feature type="domain" description="HYR-like" evidence="2">
    <location>
        <begin position="444"/>
        <end position="502"/>
    </location>
</feature>
<feature type="domain" description="HYR-like" evidence="2">
    <location>
        <begin position="604"/>
        <end position="656"/>
    </location>
</feature>
<dbReference type="Proteomes" id="UP000317332">
    <property type="component" value="Unassembled WGS sequence"/>
</dbReference>
<keyword evidence="4" id="KW-1185">Reference proteome</keyword>
<dbReference type="InterPro" id="IPR013783">
    <property type="entry name" value="Ig-like_fold"/>
</dbReference>
<sequence length="884" mass="92669">MRNKITFLALLLITGLVVAATSGLFKELIDLENNSGFRYISHVLQPKTDNDSGNNPFAEDDKLSEYAGNAVNTGNPETKMGPAEVNYNELLTPIDEAEDGNFERGEDAGLLAGDSGIFESYIILDTGSGNQFYDLQAATANPDFTAFSSTFSQSNQLILKGAQNKTFKCNGDDILNGWLNYRIYLQTNTSPPSFNSINLPFKENIVGAGDGCQDQEWELSDGTNDLRNGLPSGDYYLEVYTHADFTYEDPPGTTVVPDFPHTANNGGNNYRATFRADNPPVAVCQDRTITLDASGNVNIVAEDIDNGSSDDFDTPTLSIDITSFNCSNLGPNTVTLTVTDSLGQTDSCTAVVTVVDDLAPIADVATLTDVTAQCEVTALTAPTATDNCVGTVTATHNATLPITTQGTTVVTWTHNDGNGNTSTQTQNVVIDDITAPVADLATLSDVTAECEVTALTPPTATDNCGGVVTVSHNATLPITTQGTTVVTWTYEDVNGNTSQQTQNVVIDDITAPVADLATLSDVTAECEVTALTPPTATDNCGGVVTVSHNATLPITTQGTTVITWTYNDGNGNTSTQTQNVVIDDTTAPVADVATLPDATGECSVTVTAPTATDNCEGTITATTTNPLTYSVQGTYTITWTYNDGNGNTSTQTQTVIVDDTTAPVPDVATLPDATGECSVTVTAPTATDNCEGTITATTTNPLTYSVQGTYTITWTYDDGNGNTSTQTQTVIVDDTTAPVPDVATLPDATGECSVTVTAPTATDNCEGTITATTTNPLTYSVQGTYTITWTYDDGNGNTSTQTQTVIVDDTTAPVPDVATLPDATGECSVTVTAPTASDNCEGTITATTTNPLTYSVQGTYTITWTYNDGNGNTSTQTQTVIVDD</sequence>
<feature type="signal peptide" evidence="1">
    <location>
        <begin position="1"/>
        <end position="19"/>
    </location>
</feature>
<dbReference type="Pfam" id="PF23237">
    <property type="entry name" value="HYR_4C"/>
    <property type="match status" value="6"/>
</dbReference>
<proteinExistence type="predicted"/>
<feature type="domain" description="HYR-like" evidence="2">
    <location>
        <begin position="754"/>
        <end position="806"/>
    </location>
</feature>
<organism evidence="3 4">
    <name type="scientific">Paucihalobacter ruber</name>
    <dbReference type="NCBI Taxonomy" id="2567861"/>
    <lineage>
        <taxon>Bacteria</taxon>
        <taxon>Pseudomonadati</taxon>
        <taxon>Bacteroidota</taxon>
        <taxon>Flavobacteriia</taxon>
        <taxon>Flavobacteriales</taxon>
        <taxon>Flavobacteriaceae</taxon>
        <taxon>Paucihalobacter</taxon>
    </lineage>
</organism>
<keyword evidence="1" id="KW-0732">Signal</keyword>
<dbReference type="Gene3D" id="2.60.40.10">
    <property type="entry name" value="Immunoglobulins"/>
    <property type="match status" value="7"/>
</dbReference>
<feature type="domain" description="HYR-like" evidence="2">
    <location>
        <begin position="520"/>
        <end position="578"/>
    </location>
</feature>
<evidence type="ECO:0000313" key="4">
    <source>
        <dbReference type="Proteomes" id="UP000317332"/>
    </source>
</evidence>
<feature type="chain" id="PRO_5021286321" description="HYR-like domain-containing protein" evidence="1">
    <location>
        <begin position="20"/>
        <end position="884"/>
    </location>
</feature>
<gene>
    <name evidence="3" type="ORF">FJ651_08775</name>
</gene>
<accession>A0A506PHA3</accession>
<comment type="caution">
    <text evidence="3">The sequence shown here is derived from an EMBL/GenBank/DDBJ whole genome shotgun (WGS) entry which is preliminary data.</text>
</comment>